<feature type="transmembrane region" description="Helical" evidence="1">
    <location>
        <begin position="57"/>
        <end position="79"/>
    </location>
</feature>
<proteinExistence type="predicted"/>
<keyword evidence="1" id="KW-0472">Membrane</keyword>
<accession>A0A1L9NTM0</accession>
<dbReference type="GO" id="GO:0003677">
    <property type="term" value="F:DNA binding"/>
    <property type="evidence" value="ECO:0007669"/>
    <property type="project" value="UniProtKB-KW"/>
</dbReference>
<evidence type="ECO:0000313" key="4">
    <source>
        <dbReference type="Proteomes" id="UP000184514"/>
    </source>
</evidence>
<evidence type="ECO:0000313" key="3">
    <source>
        <dbReference type="EMBL" id="OJI92660.1"/>
    </source>
</evidence>
<keyword evidence="1" id="KW-1133">Transmembrane helix</keyword>
<feature type="transmembrane region" description="Helical" evidence="1">
    <location>
        <begin position="91"/>
        <end position="112"/>
    </location>
</feature>
<dbReference type="SMART" id="SM00850">
    <property type="entry name" value="LytTR"/>
    <property type="match status" value="1"/>
</dbReference>
<dbReference type="Gene3D" id="2.40.50.1020">
    <property type="entry name" value="LytTr DNA-binding domain"/>
    <property type="match status" value="1"/>
</dbReference>
<reference evidence="3 4" key="1">
    <citation type="submission" date="2016-10" db="EMBL/GenBank/DDBJ databases">
        <title>Genome sequence of Planktotalea frisia SH6-1.</title>
        <authorList>
            <person name="Poehlein A."/>
            <person name="Bakenhus I."/>
            <person name="Voget S."/>
            <person name="Brinkhoff T."/>
            <person name="Simon M."/>
        </authorList>
    </citation>
    <scope>NUCLEOTIDE SEQUENCE [LARGE SCALE GENOMIC DNA]</scope>
    <source>
        <strain evidence="3 4">SH6-1</strain>
    </source>
</reference>
<evidence type="ECO:0000256" key="1">
    <source>
        <dbReference type="SAM" id="Phobius"/>
    </source>
</evidence>
<protein>
    <submittedName>
        <fullName evidence="3">LytTr DNA-binding domain protein</fullName>
    </submittedName>
</protein>
<dbReference type="RefSeq" id="WP_139292129.1">
    <property type="nucleotide sequence ID" value="NZ_MLCB01000172.1"/>
</dbReference>
<keyword evidence="3" id="KW-0238">DNA-binding</keyword>
<feature type="transmembrane region" description="Helical" evidence="1">
    <location>
        <begin position="124"/>
        <end position="142"/>
    </location>
</feature>
<dbReference type="AlphaFoldDB" id="A0A1L9NTM0"/>
<keyword evidence="4" id="KW-1185">Reference proteome</keyword>
<dbReference type="Pfam" id="PF04397">
    <property type="entry name" value="LytTR"/>
    <property type="match status" value="1"/>
</dbReference>
<gene>
    <name evidence="3" type="ORF">PFRI_31450</name>
</gene>
<feature type="transmembrane region" description="Helical" evidence="1">
    <location>
        <begin position="26"/>
        <end position="45"/>
    </location>
</feature>
<dbReference type="EMBL" id="MLCB01000172">
    <property type="protein sequence ID" value="OJI92660.1"/>
    <property type="molecule type" value="Genomic_DNA"/>
</dbReference>
<evidence type="ECO:0000259" key="2">
    <source>
        <dbReference type="PROSITE" id="PS50930"/>
    </source>
</evidence>
<name>A0A1L9NTM0_9RHOB</name>
<sequence>MRPNLLHALPKAVVAGVKKAFHPKTLLIWLACSIVAAYSGPFGTYDSDSVTELLLTWAVLLGVCIVAAYVVNEVCVVILPKATASLRNIVFVFLCAPTIGALLQFMLVNVFGKSNLDKPGFGLLTLYATLSLGFIFLVRFVFFPSLDAKTDVIAQTESALQPASLPPHSRLAKRLNIPQAARIIHITAKGHFVQVKTCSETYQTRMRFLDAVDELDGTLGLTVHRSHWVHRDAIRGWVPNAKKPYVLLENESEIPVSKTKLDKVEQFGIPKLTDVA</sequence>
<dbReference type="InterPro" id="IPR007492">
    <property type="entry name" value="LytTR_DNA-bd_dom"/>
</dbReference>
<dbReference type="STRING" id="696762.PFRI_31450"/>
<dbReference type="PROSITE" id="PS50930">
    <property type="entry name" value="HTH_LYTTR"/>
    <property type="match status" value="1"/>
</dbReference>
<comment type="caution">
    <text evidence="3">The sequence shown here is derived from an EMBL/GenBank/DDBJ whole genome shotgun (WGS) entry which is preliminary data.</text>
</comment>
<feature type="domain" description="HTH LytTR-type" evidence="2">
    <location>
        <begin position="179"/>
        <end position="269"/>
    </location>
</feature>
<dbReference type="Proteomes" id="UP000184514">
    <property type="component" value="Unassembled WGS sequence"/>
</dbReference>
<dbReference type="OrthoDB" id="7028951at2"/>
<organism evidence="3 4">
    <name type="scientific">Planktotalea frisia</name>
    <dbReference type="NCBI Taxonomy" id="696762"/>
    <lineage>
        <taxon>Bacteria</taxon>
        <taxon>Pseudomonadati</taxon>
        <taxon>Pseudomonadota</taxon>
        <taxon>Alphaproteobacteria</taxon>
        <taxon>Rhodobacterales</taxon>
        <taxon>Paracoccaceae</taxon>
        <taxon>Planktotalea</taxon>
    </lineage>
</organism>
<keyword evidence="1" id="KW-0812">Transmembrane</keyword>